<sequence>MATSKRYKQRNLRSRRKSLTHSKKQQPHTVYHTKSDDRLIKISKDHVDEHATWQGTSRIDNLTRTVVCLHIAGGKTANRSARALTSGNITQCKTILDDVYVTNSGAVLAPHALPITTAGRCIDIGPRQCRSGSVGRTASLCEGCHA</sequence>
<feature type="region of interest" description="Disordered" evidence="1">
    <location>
        <begin position="1"/>
        <end position="34"/>
    </location>
</feature>
<feature type="compositionally biased region" description="Basic residues" evidence="1">
    <location>
        <begin position="1"/>
        <end position="26"/>
    </location>
</feature>
<dbReference type="EMBL" id="BGZK01000115">
    <property type="protein sequence ID" value="GBP20133.1"/>
    <property type="molecule type" value="Genomic_DNA"/>
</dbReference>
<gene>
    <name evidence="2" type="ORF">EVAR_5563_1</name>
</gene>
<evidence type="ECO:0000313" key="3">
    <source>
        <dbReference type="Proteomes" id="UP000299102"/>
    </source>
</evidence>
<keyword evidence="3" id="KW-1185">Reference proteome</keyword>
<name>A0A4C1U199_EUMVA</name>
<dbReference type="AlphaFoldDB" id="A0A4C1U199"/>
<protein>
    <submittedName>
        <fullName evidence="2">Uncharacterized protein</fullName>
    </submittedName>
</protein>
<evidence type="ECO:0000256" key="1">
    <source>
        <dbReference type="SAM" id="MobiDB-lite"/>
    </source>
</evidence>
<reference evidence="2 3" key="1">
    <citation type="journal article" date="2019" name="Commun. Biol.">
        <title>The bagworm genome reveals a unique fibroin gene that provides high tensile strength.</title>
        <authorList>
            <person name="Kono N."/>
            <person name="Nakamura H."/>
            <person name="Ohtoshi R."/>
            <person name="Tomita M."/>
            <person name="Numata K."/>
            <person name="Arakawa K."/>
        </authorList>
    </citation>
    <scope>NUCLEOTIDE SEQUENCE [LARGE SCALE GENOMIC DNA]</scope>
</reference>
<dbReference type="Proteomes" id="UP000299102">
    <property type="component" value="Unassembled WGS sequence"/>
</dbReference>
<organism evidence="2 3">
    <name type="scientific">Eumeta variegata</name>
    <name type="common">Bagworm moth</name>
    <name type="synonym">Eumeta japonica</name>
    <dbReference type="NCBI Taxonomy" id="151549"/>
    <lineage>
        <taxon>Eukaryota</taxon>
        <taxon>Metazoa</taxon>
        <taxon>Ecdysozoa</taxon>
        <taxon>Arthropoda</taxon>
        <taxon>Hexapoda</taxon>
        <taxon>Insecta</taxon>
        <taxon>Pterygota</taxon>
        <taxon>Neoptera</taxon>
        <taxon>Endopterygota</taxon>
        <taxon>Lepidoptera</taxon>
        <taxon>Glossata</taxon>
        <taxon>Ditrysia</taxon>
        <taxon>Tineoidea</taxon>
        <taxon>Psychidae</taxon>
        <taxon>Oiketicinae</taxon>
        <taxon>Eumeta</taxon>
    </lineage>
</organism>
<proteinExistence type="predicted"/>
<evidence type="ECO:0000313" key="2">
    <source>
        <dbReference type="EMBL" id="GBP20133.1"/>
    </source>
</evidence>
<accession>A0A4C1U199</accession>
<comment type="caution">
    <text evidence="2">The sequence shown here is derived from an EMBL/GenBank/DDBJ whole genome shotgun (WGS) entry which is preliminary data.</text>
</comment>